<organism evidence="1">
    <name type="scientific">Streptomyces haneummycinicus</name>
    <dbReference type="NCBI Taxonomy" id="3074435"/>
    <lineage>
        <taxon>Bacteria</taxon>
        <taxon>Bacillati</taxon>
        <taxon>Actinomycetota</taxon>
        <taxon>Actinomycetes</taxon>
        <taxon>Kitasatosporales</taxon>
        <taxon>Streptomycetaceae</taxon>
        <taxon>Streptomyces</taxon>
    </lineage>
</organism>
<reference evidence="1" key="1">
    <citation type="submission" date="2024-06" db="EMBL/GenBank/DDBJ databases">
        <authorList>
            <consortium name="consrtm"/>
            <person name="Uemura M."/>
            <person name="Terahara T."/>
        </authorList>
    </citation>
    <scope>NUCLEOTIDE SEQUENCE</scope>
    <source>
        <strain evidence="1">KM77-8</strain>
    </source>
</reference>
<reference evidence="1" key="2">
    <citation type="submission" date="2024-07" db="EMBL/GenBank/DDBJ databases">
        <title>Streptomyces haneummycinica sp. nov., a new antibiotic-producing actinobacterium isolated from marine sediment.</title>
        <authorList>
            <person name="Uemura M."/>
            <person name="Hamada M."/>
            <person name="Hirano S."/>
            <person name="Kobayashi K."/>
            <person name="Ohshiro T."/>
            <person name="Kobayashi T."/>
            <person name="Terahara T."/>
        </authorList>
    </citation>
    <scope>NUCLEOTIDE SEQUENCE</scope>
    <source>
        <strain evidence="1">KM77-8</strain>
    </source>
</reference>
<proteinExistence type="predicted"/>
<evidence type="ECO:0000313" key="1">
    <source>
        <dbReference type="EMBL" id="BFO18562.1"/>
    </source>
</evidence>
<protein>
    <submittedName>
        <fullName evidence="1">Uncharacterized protein</fullName>
    </submittedName>
</protein>
<name>A0AAT9HLZ1_9ACTN</name>
<gene>
    <name evidence="1" type="ORF">SHKM778_49500</name>
</gene>
<accession>A0AAT9HLZ1</accession>
<dbReference type="EMBL" id="AP035768">
    <property type="protein sequence ID" value="BFO18562.1"/>
    <property type="molecule type" value="Genomic_DNA"/>
</dbReference>
<dbReference type="AlphaFoldDB" id="A0AAT9HLZ1"/>
<sequence>MDQLQTAPVLAQRRLAGTRAGQGGELQDDREVVGQFTAVGVPAGRAVALVEGEQGHAPAAGVTVQVVGEVEAAPAAQVEHLYVVPLQRLWFLPGEPAGEAGQPPGRRRVRQGPHHGGQLRACGCQFRVGILQEQRHEPQDQGAAGRLLGVSRAGRRTAARTRVRTMPGIEAGSGLMDGLRRWCRDAGWGCPA</sequence>